<dbReference type="PROSITE" id="PS50943">
    <property type="entry name" value="HTH_CROC1"/>
    <property type="match status" value="1"/>
</dbReference>
<evidence type="ECO:0000259" key="3">
    <source>
        <dbReference type="PROSITE" id="PS51500"/>
    </source>
</evidence>
<keyword evidence="1" id="KW-0238">DNA-binding</keyword>
<dbReference type="Gene3D" id="1.10.260.40">
    <property type="entry name" value="lambda repressor-like DNA-binding domains"/>
    <property type="match status" value="1"/>
</dbReference>
<dbReference type="Pfam" id="PF01381">
    <property type="entry name" value="HTH_3"/>
    <property type="match status" value="1"/>
</dbReference>
<dbReference type="InterPro" id="IPR001387">
    <property type="entry name" value="Cro/C1-type_HTH"/>
</dbReference>
<dbReference type="SMART" id="SM00530">
    <property type="entry name" value="HTH_XRE"/>
    <property type="match status" value="1"/>
</dbReference>
<dbReference type="GO" id="GO:0003677">
    <property type="term" value="F:DNA binding"/>
    <property type="evidence" value="ECO:0007669"/>
    <property type="project" value="UniProtKB-KW"/>
</dbReference>
<dbReference type="InterPro" id="IPR050807">
    <property type="entry name" value="TransReg_Diox_bact_type"/>
</dbReference>
<dbReference type="PANTHER" id="PTHR46797">
    <property type="entry name" value="HTH-TYPE TRANSCRIPTIONAL REGULATOR"/>
    <property type="match status" value="1"/>
</dbReference>
<comment type="caution">
    <text evidence="4">The sequence shown here is derived from an EMBL/GenBank/DDBJ whole genome shotgun (WGS) entry which is preliminary data.</text>
</comment>
<feature type="domain" description="HTH cro/C1-type" evidence="2">
    <location>
        <begin position="6"/>
        <end position="61"/>
    </location>
</feature>
<dbReference type="STRING" id="192814.GCA_900166575_03124"/>
<dbReference type="InterPro" id="IPR036281">
    <property type="entry name" value="SinR/SinI_dimer_dom_sf"/>
</dbReference>
<dbReference type="InterPro" id="IPR010981">
    <property type="entry name" value="SinR/SinI_dimer_dom"/>
</dbReference>
<dbReference type="GO" id="GO:0005829">
    <property type="term" value="C:cytosol"/>
    <property type="evidence" value="ECO:0007669"/>
    <property type="project" value="TreeGrafter"/>
</dbReference>
<evidence type="ECO:0000256" key="1">
    <source>
        <dbReference type="ARBA" id="ARBA00023125"/>
    </source>
</evidence>
<gene>
    <name evidence="4" type="ORF">E4663_15980</name>
</gene>
<dbReference type="SUPFAM" id="SSF47413">
    <property type="entry name" value="lambda repressor-like DNA-binding domains"/>
    <property type="match status" value="1"/>
</dbReference>
<dbReference type="AlphaFoldDB" id="A0A4Z0GVA3"/>
<name>A0A4Z0GVA3_9BACI</name>
<dbReference type="RefSeq" id="WP_079477983.1">
    <property type="nucleotide sequence ID" value="NZ_FVYZ01000003.1"/>
</dbReference>
<accession>A0A4Z0GVA3</accession>
<evidence type="ECO:0000313" key="4">
    <source>
        <dbReference type="EMBL" id="TGB01653.1"/>
    </source>
</evidence>
<sequence length="101" mass="11891">MLGTRIKEYRQERQLSLSELAARAEVAKSYLSSIERNVKTNPSIQFLQKISDELNVSILKLLYGETDEEWIELARAAQQAGISKQWLREYIEFEEWRQGDR</sequence>
<protein>
    <submittedName>
        <fullName evidence="4">XRE family transcriptional regulator</fullName>
    </submittedName>
</protein>
<organism evidence="4 5">
    <name type="scientific">Halobacillus salinus</name>
    <dbReference type="NCBI Taxonomy" id="192814"/>
    <lineage>
        <taxon>Bacteria</taxon>
        <taxon>Bacillati</taxon>
        <taxon>Bacillota</taxon>
        <taxon>Bacilli</taxon>
        <taxon>Bacillales</taxon>
        <taxon>Bacillaceae</taxon>
        <taxon>Halobacillus</taxon>
    </lineage>
</organism>
<evidence type="ECO:0000313" key="5">
    <source>
        <dbReference type="Proteomes" id="UP000297982"/>
    </source>
</evidence>
<keyword evidence="5" id="KW-1185">Reference proteome</keyword>
<dbReference type="EMBL" id="SRJC01000005">
    <property type="protein sequence ID" value="TGB01653.1"/>
    <property type="molecule type" value="Genomic_DNA"/>
</dbReference>
<reference evidence="4 5" key="1">
    <citation type="journal article" date="2003" name="Int. J. Syst. Evol. Microbiol.">
        <title>Halobacillus salinus sp. nov., isolated from a salt lake on the coast of the East Sea in Korea.</title>
        <authorList>
            <person name="Yoon J.H."/>
            <person name="Kang K.H."/>
            <person name="Park Y.H."/>
        </authorList>
    </citation>
    <scope>NUCLEOTIDE SEQUENCE [LARGE SCALE GENOMIC DNA]</scope>
    <source>
        <strain evidence="4 5">HSL-3</strain>
    </source>
</reference>
<evidence type="ECO:0000259" key="2">
    <source>
        <dbReference type="PROSITE" id="PS50943"/>
    </source>
</evidence>
<proteinExistence type="predicted"/>
<dbReference type="GO" id="GO:0046983">
    <property type="term" value="F:protein dimerization activity"/>
    <property type="evidence" value="ECO:0007669"/>
    <property type="project" value="InterPro"/>
</dbReference>
<dbReference type="GO" id="GO:0003700">
    <property type="term" value="F:DNA-binding transcription factor activity"/>
    <property type="evidence" value="ECO:0007669"/>
    <property type="project" value="TreeGrafter"/>
</dbReference>
<dbReference type="InterPro" id="IPR010982">
    <property type="entry name" value="Lambda_DNA-bd_dom_sf"/>
</dbReference>
<feature type="domain" description="Sin" evidence="3">
    <location>
        <begin position="57"/>
        <end position="95"/>
    </location>
</feature>
<dbReference type="SUPFAM" id="SSF47406">
    <property type="entry name" value="SinR repressor dimerisation domain-like"/>
    <property type="match status" value="1"/>
</dbReference>
<dbReference type="PANTHER" id="PTHR46797:SF13">
    <property type="entry name" value="HTH-TYPE TRANSCRIPTIONAL REGULATOR SINR"/>
    <property type="match status" value="1"/>
</dbReference>
<dbReference type="CDD" id="cd00093">
    <property type="entry name" value="HTH_XRE"/>
    <property type="match status" value="1"/>
</dbReference>
<dbReference type="Proteomes" id="UP000297982">
    <property type="component" value="Unassembled WGS sequence"/>
</dbReference>
<dbReference type="PROSITE" id="PS51500">
    <property type="entry name" value="SIN"/>
    <property type="match status" value="1"/>
</dbReference>
<dbReference type="OrthoDB" id="1859224at2"/>